<dbReference type="AlphaFoldDB" id="A0A3M9MW70"/>
<dbReference type="OrthoDB" id="9942816at2"/>
<evidence type="ECO:0000313" key="2">
    <source>
        <dbReference type="EMBL" id="RNI29776.1"/>
    </source>
</evidence>
<proteinExistence type="predicted"/>
<comment type="caution">
    <text evidence="2">The sequence shown here is derived from an EMBL/GenBank/DDBJ whole genome shotgun (WGS) entry which is preliminary data.</text>
</comment>
<keyword evidence="3" id="KW-1185">Reference proteome</keyword>
<evidence type="ECO:0000313" key="3">
    <source>
        <dbReference type="Proteomes" id="UP000271010"/>
    </source>
</evidence>
<organism evidence="2 3">
    <name type="scientific">Rufibacter immobilis</name>
    <dbReference type="NCBI Taxonomy" id="1348778"/>
    <lineage>
        <taxon>Bacteria</taxon>
        <taxon>Pseudomonadati</taxon>
        <taxon>Bacteroidota</taxon>
        <taxon>Cytophagia</taxon>
        <taxon>Cytophagales</taxon>
        <taxon>Hymenobacteraceae</taxon>
        <taxon>Rufibacter</taxon>
    </lineage>
</organism>
<reference evidence="2 3" key="1">
    <citation type="submission" date="2018-11" db="EMBL/GenBank/DDBJ databases">
        <title>Rufibacter latericius sp. nov., isolated from water in Baiyang Lake.</title>
        <authorList>
            <person name="Yang Y."/>
        </authorList>
    </citation>
    <scope>NUCLEOTIDE SEQUENCE [LARGE SCALE GENOMIC DNA]</scope>
    <source>
        <strain evidence="2 3">MCC P1</strain>
    </source>
</reference>
<evidence type="ECO:0000256" key="1">
    <source>
        <dbReference type="SAM" id="Coils"/>
    </source>
</evidence>
<dbReference type="EMBL" id="RJJE01000009">
    <property type="protein sequence ID" value="RNI29776.1"/>
    <property type="molecule type" value="Genomic_DNA"/>
</dbReference>
<feature type="coiled-coil region" evidence="1">
    <location>
        <begin position="70"/>
        <end position="112"/>
    </location>
</feature>
<gene>
    <name evidence="2" type="ORF">EFA69_09565</name>
</gene>
<name>A0A3M9MW70_9BACT</name>
<protein>
    <submittedName>
        <fullName evidence="2">Uncharacterized protein</fullName>
    </submittedName>
</protein>
<dbReference type="RefSeq" id="WP_123132859.1">
    <property type="nucleotide sequence ID" value="NZ_RJJE01000009.1"/>
</dbReference>
<keyword evidence="1" id="KW-0175">Coiled coil</keyword>
<dbReference type="Proteomes" id="UP000271010">
    <property type="component" value="Unassembled WGS sequence"/>
</dbReference>
<sequence>MENIIQAQQPILISEKEGLYNTMLTNGRKLFPLIRKVKEAYLNMKMGEFSNEVFTGLISGGTASAEERLITDVTERYEALNLRSETMKNEILADAYRLVEELKRAVAALRTQANVSSMGEPRLPLSFISINGEGEPEIKEEAKERIREDYCRVYLRTPEEVSLHAKLQAVAGTCSDLLRELQGNRYPLPTVLGSSPVFEVLKSALQAKDGEFSVNPDFVGWAVQAHKRKL</sequence>
<accession>A0A3M9MW70</accession>